<protein>
    <submittedName>
        <fullName evidence="2">Uncharacterized protein</fullName>
    </submittedName>
</protein>
<evidence type="ECO:0000313" key="3">
    <source>
        <dbReference type="Proteomes" id="UP000827092"/>
    </source>
</evidence>
<reference evidence="2 3" key="1">
    <citation type="journal article" date="2022" name="Nat. Ecol. Evol.">
        <title>A masculinizing supergene underlies an exaggerated male reproductive morph in a spider.</title>
        <authorList>
            <person name="Hendrickx F."/>
            <person name="De Corte Z."/>
            <person name="Sonet G."/>
            <person name="Van Belleghem S.M."/>
            <person name="Kostlbacher S."/>
            <person name="Vangestel C."/>
        </authorList>
    </citation>
    <scope>NUCLEOTIDE SEQUENCE [LARGE SCALE GENOMIC DNA]</scope>
    <source>
        <strain evidence="2">W744_W776</strain>
    </source>
</reference>
<proteinExistence type="predicted"/>
<sequence>MKVHGLGRSAHFGIPFPRGRGAPETRRGPLVEVAGVCSRTRLDPKDGELCPDRTRADETWWRFRGRLTAIEIGQYLGLAA</sequence>
<accession>A0AAV6TCR0</accession>
<keyword evidence="3" id="KW-1185">Reference proteome</keyword>
<comment type="caution">
    <text evidence="2">The sequence shown here is derived from an EMBL/GenBank/DDBJ whole genome shotgun (WGS) entry which is preliminary data.</text>
</comment>
<organism evidence="2 3">
    <name type="scientific">Oedothorax gibbosus</name>
    <dbReference type="NCBI Taxonomy" id="931172"/>
    <lineage>
        <taxon>Eukaryota</taxon>
        <taxon>Metazoa</taxon>
        <taxon>Ecdysozoa</taxon>
        <taxon>Arthropoda</taxon>
        <taxon>Chelicerata</taxon>
        <taxon>Arachnida</taxon>
        <taxon>Araneae</taxon>
        <taxon>Araneomorphae</taxon>
        <taxon>Entelegynae</taxon>
        <taxon>Araneoidea</taxon>
        <taxon>Linyphiidae</taxon>
        <taxon>Erigoninae</taxon>
        <taxon>Oedothorax</taxon>
    </lineage>
</organism>
<name>A0AAV6TCR0_9ARAC</name>
<feature type="region of interest" description="Disordered" evidence="1">
    <location>
        <begin position="1"/>
        <end position="25"/>
    </location>
</feature>
<evidence type="ECO:0000256" key="1">
    <source>
        <dbReference type="SAM" id="MobiDB-lite"/>
    </source>
</evidence>
<dbReference type="AlphaFoldDB" id="A0AAV6TCR0"/>
<dbReference type="Proteomes" id="UP000827092">
    <property type="component" value="Unassembled WGS sequence"/>
</dbReference>
<dbReference type="EMBL" id="JAFNEN010007369">
    <property type="protein sequence ID" value="KAG8155671.1"/>
    <property type="molecule type" value="Genomic_DNA"/>
</dbReference>
<gene>
    <name evidence="2" type="ORF">JTE90_026916</name>
</gene>
<evidence type="ECO:0000313" key="2">
    <source>
        <dbReference type="EMBL" id="KAG8155671.1"/>
    </source>
</evidence>